<protein>
    <submittedName>
        <fullName evidence="2">Uncharacterized protein</fullName>
    </submittedName>
</protein>
<sequence>MFKSYLFSKEHQYMPVSVQSDGQCQLPMSNDNKAIRRRAFVYALLVLEALHLILFLAVYAGMHVFSDIHLSHELDTYFALSEFNTVKTFYGDWALMNRSAESDALFEQIQKCMYGKAIASHALSKFRSAIS</sequence>
<name>A0A1L7XKG3_9HELO</name>
<keyword evidence="1" id="KW-0812">Transmembrane</keyword>
<evidence type="ECO:0000313" key="2">
    <source>
        <dbReference type="EMBL" id="CZR65508.1"/>
    </source>
</evidence>
<keyword evidence="1" id="KW-0472">Membrane</keyword>
<keyword evidence="3" id="KW-1185">Reference proteome</keyword>
<proteinExistence type="predicted"/>
<dbReference type="AlphaFoldDB" id="A0A1L7XKG3"/>
<evidence type="ECO:0000256" key="1">
    <source>
        <dbReference type="SAM" id="Phobius"/>
    </source>
</evidence>
<reference evidence="2 3" key="1">
    <citation type="submission" date="2016-03" db="EMBL/GenBank/DDBJ databases">
        <authorList>
            <person name="Ploux O."/>
        </authorList>
    </citation>
    <scope>NUCLEOTIDE SEQUENCE [LARGE SCALE GENOMIC DNA]</scope>
    <source>
        <strain evidence="2 3">UAMH 11012</strain>
    </source>
</reference>
<keyword evidence="1" id="KW-1133">Transmembrane helix</keyword>
<gene>
    <name evidence="2" type="ORF">PAC_15408</name>
</gene>
<accession>A0A1L7XKG3</accession>
<evidence type="ECO:0000313" key="3">
    <source>
        <dbReference type="Proteomes" id="UP000184330"/>
    </source>
</evidence>
<feature type="transmembrane region" description="Helical" evidence="1">
    <location>
        <begin position="39"/>
        <end position="62"/>
    </location>
</feature>
<organism evidence="2 3">
    <name type="scientific">Phialocephala subalpina</name>
    <dbReference type="NCBI Taxonomy" id="576137"/>
    <lineage>
        <taxon>Eukaryota</taxon>
        <taxon>Fungi</taxon>
        <taxon>Dikarya</taxon>
        <taxon>Ascomycota</taxon>
        <taxon>Pezizomycotina</taxon>
        <taxon>Leotiomycetes</taxon>
        <taxon>Helotiales</taxon>
        <taxon>Mollisiaceae</taxon>
        <taxon>Phialocephala</taxon>
        <taxon>Phialocephala fortinii species complex</taxon>
    </lineage>
</organism>
<dbReference type="Proteomes" id="UP000184330">
    <property type="component" value="Unassembled WGS sequence"/>
</dbReference>
<dbReference type="EMBL" id="FJOG01000031">
    <property type="protein sequence ID" value="CZR65508.1"/>
    <property type="molecule type" value="Genomic_DNA"/>
</dbReference>